<evidence type="ECO:0000256" key="10">
    <source>
        <dbReference type="RuleBase" id="RU361238"/>
    </source>
</evidence>
<keyword evidence="3" id="KW-0119">Carbohydrate metabolism</keyword>
<reference evidence="11 12" key="1">
    <citation type="submission" date="2019-03" db="EMBL/GenBank/DDBJ databases">
        <title>Rhodosporidium diobovatum UCD-FST 08-225 genome sequencing, assembly, and annotation.</title>
        <authorList>
            <person name="Fakankun I.U."/>
            <person name="Fristensky B."/>
            <person name="Levin D.B."/>
        </authorList>
    </citation>
    <scope>NUCLEOTIDE SEQUENCE [LARGE SCALE GENOMIC DNA]</scope>
    <source>
        <strain evidence="11 12">UCD-FST 08-225</strain>
    </source>
</reference>
<dbReference type="InterPro" id="IPR029058">
    <property type="entry name" value="AB_hydrolase_fold"/>
</dbReference>
<comment type="similarity">
    <text evidence="1 10">Belongs to the tannase family.</text>
</comment>
<evidence type="ECO:0000313" key="11">
    <source>
        <dbReference type="EMBL" id="TNY17883.1"/>
    </source>
</evidence>
<keyword evidence="4" id="KW-0479">Metal-binding</keyword>
<dbReference type="AlphaFoldDB" id="A0A5C5FM32"/>
<dbReference type="SUPFAM" id="SSF53474">
    <property type="entry name" value="alpha/beta-Hydrolases"/>
    <property type="match status" value="1"/>
</dbReference>
<keyword evidence="7" id="KW-0106">Calcium</keyword>
<feature type="chain" id="PRO_5023067553" description="Carboxylic ester hydrolase" evidence="10">
    <location>
        <begin position="20"/>
        <end position="544"/>
    </location>
</feature>
<evidence type="ECO:0000256" key="1">
    <source>
        <dbReference type="ARBA" id="ARBA00006249"/>
    </source>
</evidence>
<keyword evidence="3" id="KW-0624">Polysaccharide degradation</keyword>
<dbReference type="EMBL" id="SOZI01000169">
    <property type="protein sequence ID" value="TNY17883.1"/>
    <property type="molecule type" value="Genomic_DNA"/>
</dbReference>
<dbReference type="GO" id="GO:0030600">
    <property type="term" value="F:feruloyl esterase activity"/>
    <property type="evidence" value="ECO:0007669"/>
    <property type="project" value="UniProtKB-EC"/>
</dbReference>
<protein>
    <recommendedName>
        <fullName evidence="10">Carboxylic ester hydrolase</fullName>
        <ecNumber evidence="10">3.1.1.-</ecNumber>
    </recommendedName>
</protein>
<dbReference type="Pfam" id="PF07519">
    <property type="entry name" value="Tannase"/>
    <property type="match status" value="1"/>
</dbReference>
<feature type="signal peptide" evidence="10">
    <location>
        <begin position="1"/>
        <end position="19"/>
    </location>
</feature>
<evidence type="ECO:0000256" key="3">
    <source>
        <dbReference type="ARBA" id="ARBA00022651"/>
    </source>
</evidence>
<name>A0A5C5FM32_9BASI</name>
<dbReference type="InterPro" id="IPR011118">
    <property type="entry name" value="Tannase/feruloyl_esterase"/>
</dbReference>
<dbReference type="PANTHER" id="PTHR33938:SF15">
    <property type="entry name" value="FERULOYL ESTERASE B-RELATED"/>
    <property type="match status" value="1"/>
</dbReference>
<keyword evidence="12" id="KW-1185">Reference proteome</keyword>
<dbReference type="PANTHER" id="PTHR33938">
    <property type="entry name" value="FERULOYL ESTERASE B-RELATED"/>
    <property type="match status" value="1"/>
</dbReference>
<gene>
    <name evidence="11" type="ORF">DMC30DRAFT_404622</name>
</gene>
<dbReference type="OrthoDB" id="3039123at2759"/>
<dbReference type="STRING" id="5288.A0A5C5FM32"/>
<keyword evidence="6 10" id="KW-0378">Hydrolase</keyword>
<dbReference type="ESTHER" id="9basi-a0a5c5fm32">
    <property type="family name" value="Tannase"/>
</dbReference>
<keyword evidence="3" id="KW-0858">Xylan degradation</keyword>
<proteinExistence type="inferred from homology"/>
<evidence type="ECO:0000256" key="6">
    <source>
        <dbReference type="ARBA" id="ARBA00022801"/>
    </source>
</evidence>
<keyword evidence="8" id="KW-1015">Disulfide bond</keyword>
<dbReference type="GO" id="GO:0046872">
    <property type="term" value="F:metal ion binding"/>
    <property type="evidence" value="ECO:0007669"/>
    <property type="project" value="UniProtKB-KW"/>
</dbReference>
<comment type="caution">
    <text evidence="11">The sequence shown here is derived from an EMBL/GenBank/DDBJ whole genome shotgun (WGS) entry which is preliminary data.</text>
</comment>
<sequence length="544" mass="58542">MRTSSALLLPLALAGSTAAAAVKSSACSDLWDKAPKLLDSLEVYIARDYADGTNLTTNWSTPAYPQPVPELPAFCRFGAYIHTSNSSKVQFEVFLPHDWSGRFAVVGNGGDAGGVNFPDMWGPIKNYKMAVASTDTGHNGTSGDGTFALNGPETQIDFGHRAVHLTTVYSKAIVKAYYGKKQKSSYWIGCSSGGKQGLKELQTSPDSFDGVIAGAAAQWWTHLNAQTYRINAIVNALDSPGYLNTSDFATIGAHVLKQCDTQDGLEDGIITNPRACNPDLQQLSCDAPGANSTSCLNAEQITTMYRIWADYHKETSGEFVFPGFEHGAEGLAGFSVNGKPYGPGPDFFNYQVLNNTEVGTFSANATEMDRLIDIADKTDPGQTNAIDPNIKPYLKRGKLLTYVGLADGLIPSGSTIWYYEQVRKALGYPQDLHDSYRLFTMPGMGHCRGGPGAFNFGGPGQRPLSLGGASTSSTFDKKHDMVLAMIDWVENGVAPDVIIGAKYVGDDKRNGTLLERPHCVHPKQATYIDGDANSASSFRCEDIA</sequence>
<dbReference type="Proteomes" id="UP000311382">
    <property type="component" value="Unassembled WGS sequence"/>
</dbReference>
<evidence type="ECO:0000256" key="2">
    <source>
        <dbReference type="ARBA" id="ARBA00022487"/>
    </source>
</evidence>
<dbReference type="GO" id="GO:0045493">
    <property type="term" value="P:xylan catabolic process"/>
    <property type="evidence" value="ECO:0007669"/>
    <property type="project" value="UniProtKB-KW"/>
</dbReference>
<organism evidence="11 12">
    <name type="scientific">Rhodotorula diobovata</name>
    <dbReference type="NCBI Taxonomy" id="5288"/>
    <lineage>
        <taxon>Eukaryota</taxon>
        <taxon>Fungi</taxon>
        <taxon>Dikarya</taxon>
        <taxon>Basidiomycota</taxon>
        <taxon>Pucciniomycotina</taxon>
        <taxon>Microbotryomycetes</taxon>
        <taxon>Sporidiobolales</taxon>
        <taxon>Sporidiobolaceae</taxon>
        <taxon>Rhodotorula</taxon>
    </lineage>
</organism>
<evidence type="ECO:0000256" key="7">
    <source>
        <dbReference type="ARBA" id="ARBA00022837"/>
    </source>
</evidence>
<evidence type="ECO:0000256" key="4">
    <source>
        <dbReference type="ARBA" id="ARBA00022723"/>
    </source>
</evidence>
<evidence type="ECO:0000256" key="9">
    <source>
        <dbReference type="ARBA" id="ARBA00034075"/>
    </source>
</evidence>
<accession>A0A5C5FM32</accession>
<comment type="catalytic activity">
    <reaction evidence="9">
        <text>feruloyl-polysaccharide + H2O = ferulate + polysaccharide.</text>
        <dbReference type="EC" id="3.1.1.73"/>
    </reaction>
</comment>
<evidence type="ECO:0000256" key="5">
    <source>
        <dbReference type="ARBA" id="ARBA00022729"/>
    </source>
</evidence>
<keyword evidence="2" id="KW-0719">Serine esterase</keyword>
<evidence type="ECO:0000313" key="12">
    <source>
        <dbReference type="Proteomes" id="UP000311382"/>
    </source>
</evidence>
<evidence type="ECO:0000256" key="8">
    <source>
        <dbReference type="ARBA" id="ARBA00023157"/>
    </source>
</evidence>
<dbReference type="EC" id="3.1.1.-" evidence="10"/>
<keyword evidence="5 10" id="KW-0732">Signal</keyword>